<name>A0ABN9T7M0_9DINO</name>
<organism evidence="1 2">
    <name type="scientific">Prorocentrum cordatum</name>
    <dbReference type="NCBI Taxonomy" id="2364126"/>
    <lineage>
        <taxon>Eukaryota</taxon>
        <taxon>Sar</taxon>
        <taxon>Alveolata</taxon>
        <taxon>Dinophyceae</taxon>
        <taxon>Prorocentrales</taxon>
        <taxon>Prorocentraceae</taxon>
        <taxon>Prorocentrum</taxon>
    </lineage>
</organism>
<sequence length="385" mass="42542">MLTLKAQADTLVHDVHGDGMSVDANGDGAARGAAPGQNASDLRGICAEALTYEFAREVVRLVTRAVFAKAASSCAARPGEVVSSSPVRETLVDQCRAHPAAGSTFIRNALHATALQRLDDLRRSLPLGEPPGGVRILSSGRARGLVAKRYYDESEAENPWVQEAIRELLKTVDNRIAVVLPKFRFIEYKEHEGMAAHTDGLIQHPLTQRRSTHTFLFYRRRLLQTAAALCVSDTPIWQNIGLKSCAAIGLCVPQAVVETLTGGRGGGRGGRAHSRGLWKRYAESPRNAKARERPESRGLRYKRFEGALEHSIHCLRHAGGLNRLRNWRRDSHPRIYETWSCRDRACGASAKLDAVFPPCCRAHGVHSIPRAAKDRAARRHVLRRW</sequence>
<keyword evidence="2" id="KW-1185">Reference proteome</keyword>
<evidence type="ECO:0000313" key="1">
    <source>
        <dbReference type="EMBL" id="CAK0841081.1"/>
    </source>
</evidence>
<accession>A0ABN9T7M0</accession>
<protein>
    <submittedName>
        <fullName evidence="1">Uncharacterized protein</fullName>
    </submittedName>
</protein>
<dbReference type="EMBL" id="CAUYUJ010014427">
    <property type="protein sequence ID" value="CAK0841081.1"/>
    <property type="molecule type" value="Genomic_DNA"/>
</dbReference>
<gene>
    <name evidence="1" type="ORF">PCOR1329_LOCUS36374</name>
</gene>
<evidence type="ECO:0000313" key="2">
    <source>
        <dbReference type="Proteomes" id="UP001189429"/>
    </source>
</evidence>
<proteinExistence type="predicted"/>
<reference evidence="1" key="1">
    <citation type="submission" date="2023-10" db="EMBL/GenBank/DDBJ databases">
        <authorList>
            <person name="Chen Y."/>
            <person name="Shah S."/>
            <person name="Dougan E. K."/>
            <person name="Thang M."/>
            <person name="Chan C."/>
        </authorList>
    </citation>
    <scope>NUCLEOTIDE SEQUENCE [LARGE SCALE GENOMIC DNA]</scope>
</reference>
<comment type="caution">
    <text evidence="1">The sequence shown here is derived from an EMBL/GenBank/DDBJ whole genome shotgun (WGS) entry which is preliminary data.</text>
</comment>
<dbReference type="Proteomes" id="UP001189429">
    <property type="component" value="Unassembled WGS sequence"/>
</dbReference>